<dbReference type="InterPro" id="IPR008930">
    <property type="entry name" value="Terpenoid_cyclase/PrenylTrfase"/>
</dbReference>
<dbReference type="OrthoDB" id="244237at2"/>
<reference evidence="2 3" key="1">
    <citation type="submission" date="2019-02" db="EMBL/GenBank/DDBJ databases">
        <title>Deep-cultivation of Planctomycetes and their phenomic and genomic characterization uncovers novel biology.</title>
        <authorList>
            <person name="Wiegand S."/>
            <person name="Jogler M."/>
            <person name="Boedeker C."/>
            <person name="Pinto D."/>
            <person name="Vollmers J."/>
            <person name="Rivas-Marin E."/>
            <person name="Kohn T."/>
            <person name="Peeters S.H."/>
            <person name="Heuer A."/>
            <person name="Rast P."/>
            <person name="Oberbeckmann S."/>
            <person name="Bunk B."/>
            <person name="Jeske O."/>
            <person name="Meyerdierks A."/>
            <person name="Storesund J.E."/>
            <person name="Kallscheuer N."/>
            <person name="Luecker S."/>
            <person name="Lage O.M."/>
            <person name="Pohl T."/>
            <person name="Merkel B.J."/>
            <person name="Hornburger P."/>
            <person name="Mueller R.-W."/>
            <person name="Bruemmer F."/>
            <person name="Labrenz M."/>
            <person name="Spormann A.M."/>
            <person name="Op den Camp H."/>
            <person name="Overmann J."/>
            <person name="Amann R."/>
            <person name="Jetten M.S.M."/>
            <person name="Mascher T."/>
            <person name="Medema M.H."/>
            <person name="Devos D.P."/>
            <person name="Kaster A.-K."/>
            <person name="Ovreas L."/>
            <person name="Rohde M."/>
            <person name="Galperin M.Y."/>
            <person name="Jogler C."/>
        </authorList>
    </citation>
    <scope>NUCLEOTIDE SEQUENCE [LARGE SCALE GENOMIC DNA]</scope>
    <source>
        <strain evidence="2 3">SV_7m_r</strain>
    </source>
</reference>
<dbReference type="CDD" id="cd00688">
    <property type="entry name" value="ISOPREN_C2_like"/>
    <property type="match status" value="1"/>
</dbReference>
<dbReference type="EMBL" id="CP036272">
    <property type="protein sequence ID" value="QDT57879.1"/>
    <property type="molecule type" value="Genomic_DNA"/>
</dbReference>
<dbReference type="Gene3D" id="1.50.10.20">
    <property type="match status" value="2"/>
</dbReference>
<feature type="signal peptide" evidence="1">
    <location>
        <begin position="1"/>
        <end position="26"/>
    </location>
</feature>
<evidence type="ECO:0000313" key="2">
    <source>
        <dbReference type="EMBL" id="QDT57879.1"/>
    </source>
</evidence>
<dbReference type="SUPFAM" id="SSF48239">
    <property type="entry name" value="Terpenoid cyclases/Protein prenyltransferases"/>
    <property type="match status" value="1"/>
</dbReference>
<dbReference type="AlphaFoldDB" id="A0A517SP29"/>
<evidence type="ECO:0000313" key="3">
    <source>
        <dbReference type="Proteomes" id="UP000315003"/>
    </source>
</evidence>
<dbReference type="RefSeq" id="WP_145268643.1">
    <property type="nucleotide sequence ID" value="NZ_CP036272.1"/>
</dbReference>
<gene>
    <name evidence="2" type="ORF">SV7mr_03640</name>
</gene>
<name>A0A517SP29_9BACT</name>
<evidence type="ECO:0008006" key="4">
    <source>
        <dbReference type="Google" id="ProtNLM"/>
    </source>
</evidence>
<keyword evidence="3" id="KW-1185">Reference proteome</keyword>
<protein>
    <recommendedName>
        <fullName evidence="4">Squalene cyclase C-terminal domain-containing protein</fullName>
    </recommendedName>
</protein>
<sequence precursor="true">MSWQPAQGPAACFLLIALLIGLPATANGQQADRETSDTETAAETVTVNGKPMPLPDVAMASPETLQAAIDRGIDFLIKDQRPTGGWGSPTKTKGLNIFAPVPGAHDAFRIATTSLCVAALLEVAPQRAETQDTINRGEAYLMKHLPTLRRATGDAIYNVWGHIYSITALCRMYERFPEDTERREKIADLMREQFERLKRYESVDGGWGYYDFRYQSNQPTSSSISFVGGAGLVALHQAKSLGIEPPERMVNRAIAAIERQKRPDFSYLYGEYLKDRPAREINRPGGSLGRSQCCNVGLRLWGDKTITDEVIRTWLYRLYVRNGWLDIGRKRPIPHESWMQVAGYFYYFGHYYGALELELLPKEKQAPFKAMLAKLMLDRQETNGSWWDYPLYDYHRPYGTSFALMTLHRCQ</sequence>
<feature type="chain" id="PRO_5021724249" description="Squalene cyclase C-terminal domain-containing protein" evidence="1">
    <location>
        <begin position="27"/>
        <end position="411"/>
    </location>
</feature>
<dbReference type="Proteomes" id="UP000315003">
    <property type="component" value="Chromosome"/>
</dbReference>
<evidence type="ECO:0000256" key="1">
    <source>
        <dbReference type="SAM" id="SignalP"/>
    </source>
</evidence>
<proteinExistence type="predicted"/>
<organism evidence="2 3">
    <name type="scientific">Stieleria bergensis</name>
    <dbReference type="NCBI Taxonomy" id="2528025"/>
    <lineage>
        <taxon>Bacteria</taxon>
        <taxon>Pseudomonadati</taxon>
        <taxon>Planctomycetota</taxon>
        <taxon>Planctomycetia</taxon>
        <taxon>Pirellulales</taxon>
        <taxon>Pirellulaceae</taxon>
        <taxon>Stieleria</taxon>
    </lineage>
</organism>
<keyword evidence="1" id="KW-0732">Signal</keyword>
<accession>A0A517SP29</accession>